<evidence type="ECO:0000256" key="4">
    <source>
        <dbReference type="ARBA" id="ARBA00022692"/>
    </source>
</evidence>
<proteinExistence type="predicted"/>
<evidence type="ECO:0008006" key="10">
    <source>
        <dbReference type="Google" id="ProtNLM"/>
    </source>
</evidence>
<accession>A0A6F8PLS3</accession>
<reference evidence="9" key="1">
    <citation type="submission" date="2019-11" db="EMBL/GenBank/DDBJ databases">
        <title>Isolation and characterization of two novel species in the genus Thiomicrorhabdus.</title>
        <authorList>
            <person name="Mochizuki J."/>
            <person name="Kojima H."/>
            <person name="Fukui M."/>
        </authorList>
    </citation>
    <scope>NUCLEOTIDE SEQUENCE [LARGE SCALE GENOMIC DNA]</scope>
    <source>
        <strain evidence="9">AkT22</strain>
    </source>
</reference>
<dbReference type="RefSeq" id="WP_173290880.1">
    <property type="nucleotide sequence ID" value="NZ_AP021888.1"/>
</dbReference>
<name>A0A6F8PLS3_9GAMM</name>
<evidence type="ECO:0000256" key="6">
    <source>
        <dbReference type="ARBA" id="ARBA00023136"/>
    </source>
</evidence>
<organism evidence="8 9">
    <name type="scientific">Thiosulfativibrio zosterae</name>
    <dbReference type="NCBI Taxonomy" id="2675053"/>
    <lineage>
        <taxon>Bacteria</taxon>
        <taxon>Pseudomonadati</taxon>
        <taxon>Pseudomonadota</taxon>
        <taxon>Gammaproteobacteria</taxon>
        <taxon>Thiotrichales</taxon>
        <taxon>Piscirickettsiaceae</taxon>
        <taxon>Thiosulfativibrio</taxon>
    </lineage>
</organism>
<gene>
    <name evidence="8" type="ORF">THMIRHAT_07820</name>
</gene>
<keyword evidence="5 7" id="KW-1133">Transmembrane helix</keyword>
<keyword evidence="4 7" id="KW-0812">Transmembrane</keyword>
<dbReference type="GO" id="GO:0000041">
    <property type="term" value="P:transition metal ion transport"/>
    <property type="evidence" value="ECO:0007669"/>
    <property type="project" value="InterPro"/>
</dbReference>
<evidence type="ECO:0000313" key="9">
    <source>
        <dbReference type="Proteomes" id="UP000501466"/>
    </source>
</evidence>
<feature type="transmembrane region" description="Helical" evidence="7">
    <location>
        <begin position="7"/>
        <end position="28"/>
    </location>
</feature>
<dbReference type="EMBL" id="AP021888">
    <property type="protein sequence ID" value="BBP43036.1"/>
    <property type="molecule type" value="Genomic_DNA"/>
</dbReference>
<dbReference type="AlphaFoldDB" id="A0A6F8PLS3"/>
<comment type="subcellular location">
    <subcellularLocation>
        <location evidence="1">Cell membrane</location>
        <topology evidence="1">Multi-pass membrane protein</topology>
    </subcellularLocation>
</comment>
<dbReference type="Pfam" id="PF01891">
    <property type="entry name" value="CbiM"/>
    <property type="match status" value="1"/>
</dbReference>
<evidence type="ECO:0000256" key="5">
    <source>
        <dbReference type="ARBA" id="ARBA00022989"/>
    </source>
</evidence>
<feature type="transmembrane region" description="Helical" evidence="7">
    <location>
        <begin position="40"/>
        <end position="59"/>
    </location>
</feature>
<feature type="transmembrane region" description="Helical" evidence="7">
    <location>
        <begin position="105"/>
        <end position="131"/>
    </location>
</feature>
<feature type="transmembrane region" description="Helical" evidence="7">
    <location>
        <begin position="71"/>
        <end position="99"/>
    </location>
</feature>
<protein>
    <recommendedName>
        <fullName evidence="10">Cobalt transporter CbiM</fullName>
    </recommendedName>
</protein>
<evidence type="ECO:0000256" key="7">
    <source>
        <dbReference type="SAM" id="Phobius"/>
    </source>
</evidence>
<dbReference type="GO" id="GO:0005886">
    <property type="term" value="C:plasma membrane"/>
    <property type="evidence" value="ECO:0007669"/>
    <property type="project" value="UniProtKB-SubCell"/>
</dbReference>
<keyword evidence="2" id="KW-0813">Transport</keyword>
<keyword evidence="3" id="KW-1003">Cell membrane</keyword>
<evidence type="ECO:0000256" key="2">
    <source>
        <dbReference type="ARBA" id="ARBA00022448"/>
    </source>
</evidence>
<sequence length="222" mass="24293">MNLMDDGFSLVWIVSGWLVFLSALVWSLKTAPWGRVKSDSGAQHVFLGATVLVFLVWILSATIEGGLSFHFLLMTLMVLMFGPQFAFILATLALVGITLLGKAGILVFGLNGTLMGLVPVLVTWTIVNLAYKYLEHNFFVFVLLNGFFAAALSAFAVLMLGGLAMLWGDVHTIEKLTQSYFPYIPMLAVPEGFISGMMVGALILLKPNWIGCFSDELYLKGK</sequence>
<dbReference type="InterPro" id="IPR002751">
    <property type="entry name" value="CbiM/NikMN"/>
</dbReference>
<dbReference type="KEGG" id="tzo:THMIRHAT_07820"/>
<dbReference type="Proteomes" id="UP000501466">
    <property type="component" value="Chromosome"/>
</dbReference>
<dbReference type="Gene3D" id="1.10.1760.20">
    <property type="match status" value="1"/>
</dbReference>
<feature type="transmembrane region" description="Helical" evidence="7">
    <location>
        <begin position="138"/>
        <end position="168"/>
    </location>
</feature>
<evidence type="ECO:0000256" key="1">
    <source>
        <dbReference type="ARBA" id="ARBA00004651"/>
    </source>
</evidence>
<evidence type="ECO:0000256" key="3">
    <source>
        <dbReference type="ARBA" id="ARBA00022475"/>
    </source>
</evidence>
<keyword evidence="6 7" id="KW-0472">Membrane</keyword>
<evidence type="ECO:0000313" key="8">
    <source>
        <dbReference type="EMBL" id="BBP43036.1"/>
    </source>
</evidence>
<feature type="transmembrane region" description="Helical" evidence="7">
    <location>
        <begin position="180"/>
        <end position="205"/>
    </location>
</feature>
<keyword evidence="9" id="KW-1185">Reference proteome</keyword>